<dbReference type="GO" id="GO:0033228">
    <property type="term" value="P:cysteine export across plasma membrane"/>
    <property type="evidence" value="ECO:0007669"/>
    <property type="project" value="TreeGrafter"/>
</dbReference>
<evidence type="ECO:0000256" key="2">
    <source>
        <dbReference type="ARBA" id="ARBA00022475"/>
    </source>
</evidence>
<gene>
    <name evidence="7" type="ORF">B9G99_05255</name>
</gene>
<evidence type="ECO:0000313" key="7">
    <source>
        <dbReference type="EMBL" id="ARS54425.1"/>
    </source>
</evidence>
<dbReference type="PANTHER" id="PTHR30086:SF20">
    <property type="entry name" value="ARGININE EXPORTER PROTEIN ARGO-RELATED"/>
    <property type="match status" value="1"/>
</dbReference>
<evidence type="ECO:0000256" key="3">
    <source>
        <dbReference type="ARBA" id="ARBA00022692"/>
    </source>
</evidence>
<evidence type="ECO:0000256" key="6">
    <source>
        <dbReference type="SAM" id="Phobius"/>
    </source>
</evidence>
<evidence type="ECO:0000256" key="5">
    <source>
        <dbReference type="ARBA" id="ARBA00023136"/>
    </source>
</evidence>
<dbReference type="InterPro" id="IPR001123">
    <property type="entry name" value="LeuE-type"/>
</dbReference>
<keyword evidence="3 6" id="KW-0812">Transmembrane</keyword>
<dbReference type="KEGG" id="kus:B9G99_05255"/>
<dbReference type="EMBL" id="CP021323">
    <property type="protein sequence ID" value="ARS54425.1"/>
    <property type="molecule type" value="Genomic_DNA"/>
</dbReference>
<dbReference type="Pfam" id="PF01810">
    <property type="entry name" value="LysE"/>
    <property type="match status" value="1"/>
</dbReference>
<feature type="transmembrane region" description="Helical" evidence="6">
    <location>
        <begin position="35"/>
        <end position="53"/>
    </location>
</feature>
<feature type="transmembrane region" description="Helical" evidence="6">
    <location>
        <begin position="169"/>
        <end position="189"/>
    </location>
</feature>
<proteinExistence type="predicted"/>
<dbReference type="PANTHER" id="PTHR30086">
    <property type="entry name" value="ARGININE EXPORTER PROTEIN ARGO"/>
    <property type="match status" value="1"/>
</dbReference>
<accession>A0A2Z2HAA4</accession>
<evidence type="ECO:0000256" key="4">
    <source>
        <dbReference type="ARBA" id="ARBA00022989"/>
    </source>
</evidence>
<feature type="transmembrane region" description="Helical" evidence="6">
    <location>
        <begin position="65"/>
        <end position="84"/>
    </location>
</feature>
<sequence length="201" mass="20771">MAAFALAASLTPGPVNIVALSAGLNHGVRQSLGHITGATIGFTLLLVLVGLGLQSLFEQVPLAGVVLRWGGVAFLLYMAAMLAMSKAHDAHAEPAAAPSFWQGALMQWLNPKAWVASAAAVSAYTRDGTGIAVLAIIFFILCYASISVWAVMGGWLGARLTQAHHLRRLNRIMAALLVASAAAMALMSLGDTAGALPPSDV</sequence>
<keyword evidence="5 6" id="KW-0472">Membrane</keyword>
<protein>
    <recommendedName>
        <fullName evidence="9">Lysine transporter LysE</fullName>
    </recommendedName>
</protein>
<dbReference type="GO" id="GO:0005886">
    <property type="term" value="C:plasma membrane"/>
    <property type="evidence" value="ECO:0007669"/>
    <property type="project" value="UniProtKB-SubCell"/>
</dbReference>
<keyword evidence="8" id="KW-1185">Reference proteome</keyword>
<reference evidence="7 8" key="1">
    <citation type="journal article" date="2017" name="Int. J. Syst. Evol. Microbiol.">
        <title>Kushneria konosiri sp. nov., isolated from the Korean salt-fermented seafood Daemi-jeot.</title>
        <authorList>
            <person name="Yun J.H."/>
            <person name="Park S.K."/>
            <person name="Lee J.Y."/>
            <person name="Jung M.J."/>
            <person name="Bae J.W."/>
        </authorList>
    </citation>
    <scope>NUCLEOTIDE SEQUENCE [LARGE SCALE GENOMIC DNA]</scope>
    <source>
        <strain evidence="7 8">X49</strain>
    </source>
</reference>
<dbReference type="Proteomes" id="UP000250025">
    <property type="component" value="Chromosome"/>
</dbReference>
<evidence type="ECO:0000313" key="8">
    <source>
        <dbReference type="Proteomes" id="UP000250025"/>
    </source>
</evidence>
<dbReference type="OrthoDB" id="9812084at2"/>
<keyword evidence="2" id="KW-1003">Cell membrane</keyword>
<comment type="subcellular location">
    <subcellularLocation>
        <location evidence="1">Cell membrane</location>
        <topology evidence="1">Multi-pass membrane protein</topology>
    </subcellularLocation>
</comment>
<keyword evidence="4 6" id="KW-1133">Transmembrane helix</keyword>
<dbReference type="AlphaFoldDB" id="A0A2Z2HAA4"/>
<evidence type="ECO:0008006" key="9">
    <source>
        <dbReference type="Google" id="ProtNLM"/>
    </source>
</evidence>
<name>A0A2Z2HAA4_9GAMM</name>
<dbReference type="GO" id="GO:0015171">
    <property type="term" value="F:amino acid transmembrane transporter activity"/>
    <property type="evidence" value="ECO:0007669"/>
    <property type="project" value="TreeGrafter"/>
</dbReference>
<organism evidence="7 8">
    <name type="scientific">Kushneria konosiri</name>
    <dbReference type="NCBI Taxonomy" id="698828"/>
    <lineage>
        <taxon>Bacteria</taxon>
        <taxon>Pseudomonadati</taxon>
        <taxon>Pseudomonadota</taxon>
        <taxon>Gammaproteobacteria</taxon>
        <taxon>Oceanospirillales</taxon>
        <taxon>Halomonadaceae</taxon>
        <taxon>Kushneria</taxon>
    </lineage>
</organism>
<evidence type="ECO:0000256" key="1">
    <source>
        <dbReference type="ARBA" id="ARBA00004651"/>
    </source>
</evidence>
<feature type="transmembrane region" description="Helical" evidence="6">
    <location>
        <begin position="131"/>
        <end position="157"/>
    </location>
</feature>